<dbReference type="Proteomes" id="UP000050164">
    <property type="component" value="Unassembled WGS sequence"/>
</dbReference>
<sequence length="42" mass="4300">MPTGAARLTPVNWLPPAASPSARRLTGTAIGSVLIGTPRASW</sequence>
<dbReference type="AlphaFoldDB" id="A0A655AWS0"/>
<proteinExistence type="predicted"/>
<gene>
    <name evidence="2" type="ORF">ERS027659_05304</name>
</gene>
<organism evidence="2 3">
    <name type="scientific">Mycobacterium tuberculosis</name>
    <dbReference type="NCBI Taxonomy" id="1773"/>
    <lineage>
        <taxon>Bacteria</taxon>
        <taxon>Bacillati</taxon>
        <taxon>Actinomycetota</taxon>
        <taxon>Actinomycetes</taxon>
        <taxon>Mycobacteriales</taxon>
        <taxon>Mycobacteriaceae</taxon>
        <taxon>Mycobacterium</taxon>
        <taxon>Mycobacterium tuberculosis complex</taxon>
    </lineage>
</organism>
<reference evidence="2 3" key="1">
    <citation type="submission" date="2015-03" db="EMBL/GenBank/DDBJ databases">
        <authorList>
            <consortium name="Pathogen Informatics"/>
        </authorList>
    </citation>
    <scope>NUCLEOTIDE SEQUENCE [LARGE SCALE GENOMIC DNA]</scope>
    <source>
        <strain evidence="2 3">Bir 185</strain>
    </source>
</reference>
<evidence type="ECO:0000313" key="3">
    <source>
        <dbReference type="Proteomes" id="UP000050164"/>
    </source>
</evidence>
<dbReference type="EMBL" id="CNFT01003270">
    <property type="protein sequence ID" value="CKU86974.1"/>
    <property type="molecule type" value="Genomic_DNA"/>
</dbReference>
<accession>A0A655AWS0</accession>
<protein>
    <submittedName>
        <fullName evidence="2">Uncharacterized protein</fullName>
    </submittedName>
</protein>
<evidence type="ECO:0000256" key="1">
    <source>
        <dbReference type="SAM" id="MobiDB-lite"/>
    </source>
</evidence>
<evidence type="ECO:0000313" key="2">
    <source>
        <dbReference type="EMBL" id="CKU86974.1"/>
    </source>
</evidence>
<feature type="region of interest" description="Disordered" evidence="1">
    <location>
        <begin position="1"/>
        <end position="22"/>
    </location>
</feature>
<name>A0A655AWS0_MYCTX</name>